<accession>A0ABW0X534</accession>
<keyword evidence="1" id="KW-1133">Transmembrane helix</keyword>
<dbReference type="NCBIfam" id="NF041646">
    <property type="entry name" value="VC0807_fam"/>
    <property type="match status" value="1"/>
</dbReference>
<feature type="transmembrane region" description="Helical" evidence="1">
    <location>
        <begin position="118"/>
        <end position="139"/>
    </location>
</feature>
<dbReference type="Proteomes" id="UP001595975">
    <property type="component" value="Unassembled WGS sequence"/>
</dbReference>
<organism evidence="2 3">
    <name type="scientific">Kitasatospora misakiensis</name>
    <dbReference type="NCBI Taxonomy" id="67330"/>
    <lineage>
        <taxon>Bacteria</taxon>
        <taxon>Bacillati</taxon>
        <taxon>Actinomycetota</taxon>
        <taxon>Actinomycetes</taxon>
        <taxon>Kitasatosporales</taxon>
        <taxon>Streptomycetaceae</taxon>
        <taxon>Kitasatospora</taxon>
    </lineage>
</organism>
<proteinExistence type="predicted"/>
<evidence type="ECO:0000313" key="3">
    <source>
        <dbReference type="Proteomes" id="UP001595975"/>
    </source>
</evidence>
<feature type="transmembrane region" description="Helical" evidence="1">
    <location>
        <begin position="174"/>
        <end position="197"/>
    </location>
</feature>
<comment type="caution">
    <text evidence="2">The sequence shown here is derived from an EMBL/GenBank/DDBJ whole genome shotgun (WGS) entry which is preliminary data.</text>
</comment>
<feature type="transmembrane region" description="Helical" evidence="1">
    <location>
        <begin position="89"/>
        <end position="106"/>
    </location>
</feature>
<sequence>MSQIAATATEATATTEAAAKATGAAAKATNPLVKALRPLAVDIAGPLAGFYLLHSGLGTSEFAALAWSSAFPVARTVLGLVKDRTLNRFAALMLGVNLVGLALTAVSGDARLMLAKEAVLSGFMALAILGSALTARPLMSAALRPFLTKGEAAREAAWDRLAAGSRPFRRYERLFSVIWGTALLAECVGRVVGAFTLPVATMAWLSTALLVGAIVAGSVLGQAAAQPMEKLVRTEAAA</sequence>
<evidence type="ECO:0000313" key="2">
    <source>
        <dbReference type="EMBL" id="MFC5663670.1"/>
    </source>
</evidence>
<gene>
    <name evidence="2" type="ORF">ACFP3U_11830</name>
</gene>
<keyword evidence="1" id="KW-0812">Transmembrane</keyword>
<feature type="transmembrane region" description="Helical" evidence="1">
    <location>
        <begin position="203"/>
        <end position="225"/>
    </location>
</feature>
<reference evidence="3" key="1">
    <citation type="journal article" date="2019" name="Int. J. Syst. Evol. Microbiol.">
        <title>The Global Catalogue of Microorganisms (GCM) 10K type strain sequencing project: providing services to taxonomists for standard genome sequencing and annotation.</title>
        <authorList>
            <consortium name="The Broad Institute Genomics Platform"/>
            <consortium name="The Broad Institute Genome Sequencing Center for Infectious Disease"/>
            <person name="Wu L."/>
            <person name="Ma J."/>
        </authorList>
    </citation>
    <scope>NUCLEOTIDE SEQUENCE [LARGE SCALE GENOMIC DNA]</scope>
    <source>
        <strain evidence="3">CGMCC 4.1437</strain>
    </source>
</reference>
<dbReference type="EMBL" id="JBHSOF010000011">
    <property type="protein sequence ID" value="MFC5663670.1"/>
    <property type="molecule type" value="Genomic_DNA"/>
</dbReference>
<name>A0ABW0X534_9ACTN</name>
<dbReference type="RefSeq" id="WP_380225334.1">
    <property type="nucleotide sequence ID" value="NZ_JBHSOF010000011.1"/>
</dbReference>
<evidence type="ECO:0000256" key="1">
    <source>
        <dbReference type="SAM" id="Phobius"/>
    </source>
</evidence>
<protein>
    <submittedName>
        <fullName evidence="2">VC0807 family protein</fullName>
    </submittedName>
</protein>
<keyword evidence="1" id="KW-0472">Membrane</keyword>
<keyword evidence="3" id="KW-1185">Reference proteome</keyword>